<comment type="function">
    <text evidence="10">Broad-specificity nucleoside monophosphate (NMP) kinase that catalyzes the reversible transfer of the terminal phosphate group between nucleoside triphosphates and monophosphates. Has also ATPase activity. Involved in the late cytoplasmic maturation steps of the 40S ribosomal particles, specifically 18S rRNA maturation. While NMP activity is not required for ribosome maturation, ATPase activity is. Associates transiently with small ribosomal subunit protein uS11. ATP hydrolysis breaks the interaction with uS11. May temporarily remove uS11 from the ribosome to enable a conformational change of the ribosomal RNA that is needed for the final maturation step of the small ribosomal subunit. Its NMP activity may have a role in nuclear energy homeostasis.</text>
</comment>
<feature type="binding site" evidence="10">
    <location>
        <position position="107"/>
    </location>
    <ligand>
        <name>ATP</name>
        <dbReference type="ChEBI" id="CHEBI:30616"/>
    </ligand>
</feature>
<dbReference type="Proteomes" id="UP000663846">
    <property type="component" value="Unassembled WGS sequence"/>
</dbReference>
<dbReference type="GO" id="GO:0006364">
    <property type="term" value="P:rRNA processing"/>
    <property type="evidence" value="ECO:0007669"/>
    <property type="project" value="UniProtKB-KW"/>
</dbReference>
<feature type="binding site" evidence="10">
    <location>
        <position position="27"/>
    </location>
    <ligand>
        <name>ATP</name>
        <dbReference type="ChEBI" id="CHEBI:30616"/>
    </ligand>
</feature>
<keyword evidence="9 10" id="KW-0539">Nucleus</keyword>
<comment type="subcellular location">
    <subcellularLocation>
        <location evidence="10">Cytoplasm</location>
    </subcellularLocation>
    <subcellularLocation>
        <location evidence="10">Nucleus</location>
    </subcellularLocation>
</comment>
<feature type="binding site" evidence="10">
    <location>
        <position position="24"/>
    </location>
    <ligand>
        <name>ATP</name>
        <dbReference type="ChEBI" id="CHEBI:30616"/>
    </ligand>
</feature>
<keyword evidence="2 10" id="KW-0963">Cytoplasm</keyword>
<comment type="catalytic activity">
    <reaction evidence="1 10">
        <text>AMP + ATP = 2 ADP</text>
        <dbReference type="Rhea" id="RHEA:12973"/>
        <dbReference type="ChEBI" id="CHEBI:30616"/>
        <dbReference type="ChEBI" id="CHEBI:456215"/>
        <dbReference type="ChEBI" id="CHEBI:456216"/>
        <dbReference type="EC" id="2.7.4.3"/>
    </reaction>
</comment>
<comment type="catalytic activity">
    <reaction evidence="10">
        <text>ATP + H2O = ADP + phosphate + H(+)</text>
        <dbReference type="Rhea" id="RHEA:13065"/>
        <dbReference type="ChEBI" id="CHEBI:15377"/>
        <dbReference type="ChEBI" id="CHEBI:15378"/>
        <dbReference type="ChEBI" id="CHEBI:30616"/>
        <dbReference type="ChEBI" id="CHEBI:43474"/>
        <dbReference type="ChEBI" id="CHEBI:456216"/>
    </reaction>
</comment>
<dbReference type="AlphaFoldDB" id="A0A8H3AMV8"/>
<dbReference type="Pfam" id="PF13238">
    <property type="entry name" value="AAA_18"/>
    <property type="match status" value="1"/>
</dbReference>
<dbReference type="InterPro" id="IPR027417">
    <property type="entry name" value="P-loop_NTPase"/>
</dbReference>
<evidence type="ECO:0000256" key="10">
    <source>
        <dbReference type="HAMAP-Rule" id="MF_03173"/>
    </source>
</evidence>
<keyword evidence="4 10" id="KW-0698">rRNA processing</keyword>
<dbReference type="EC" id="2.7.4.3" evidence="10"/>
<evidence type="ECO:0000256" key="4">
    <source>
        <dbReference type="ARBA" id="ARBA00022552"/>
    </source>
</evidence>
<gene>
    <name evidence="11" type="ORF">RDB_LOCUS103445</name>
</gene>
<dbReference type="GO" id="GO:0004017">
    <property type="term" value="F:AMP kinase activity"/>
    <property type="evidence" value="ECO:0007669"/>
    <property type="project" value="UniProtKB-UniRule"/>
</dbReference>
<evidence type="ECO:0000313" key="11">
    <source>
        <dbReference type="EMBL" id="CAE6429380.1"/>
    </source>
</evidence>
<keyword evidence="5 10" id="KW-0808">Transferase</keyword>
<dbReference type="GO" id="GO:0005524">
    <property type="term" value="F:ATP binding"/>
    <property type="evidence" value="ECO:0007669"/>
    <property type="project" value="UniProtKB-KW"/>
</dbReference>
<comment type="subunit">
    <text evidence="10">Interacts with small ribosomal subunit protein uS11. Not a structural component of 43S pre-ribosomes, but transiently interacts with them by binding to uS11.</text>
</comment>
<dbReference type="OrthoDB" id="3341212at2759"/>
<evidence type="ECO:0000256" key="6">
    <source>
        <dbReference type="ARBA" id="ARBA00022741"/>
    </source>
</evidence>
<name>A0A8H3AMV8_9AGAM</name>
<dbReference type="SUPFAM" id="SSF52540">
    <property type="entry name" value="P-loop containing nucleoside triphosphate hydrolases"/>
    <property type="match status" value="1"/>
</dbReference>
<dbReference type="GO" id="GO:0042274">
    <property type="term" value="P:ribosomal small subunit biogenesis"/>
    <property type="evidence" value="ECO:0007669"/>
    <property type="project" value="UniProtKB-UniRule"/>
</dbReference>
<dbReference type="InterPro" id="IPR020618">
    <property type="entry name" value="Adenyl_kinase_AK6"/>
</dbReference>
<comment type="caution">
    <text evidence="11">The sequence shown here is derived from an EMBL/GenBank/DDBJ whole genome shotgun (WGS) entry which is preliminary data.</text>
</comment>
<reference evidence="11" key="1">
    <citation type="submission" date="2021-01" db="EMBL/GenBank/DDBJ databases">
        <authorList>
            <person name="Kaushik A."/>
        </authorList>
    </citation>
    <scope>NUCLEOTIDE SEQUENCE</scope>
    <source>
        <strain evidence="11">AG1-1C</strain>
    </source>
</reference>
<dbReference type="GO" id="GO:0005737">
    <property type="term" value="C:cytoplasm"/>
    <property type="evidence" value="ECO:0007669"/>
    <property type="project" value="UniProtKB-SubCell"/>
</dbReference>
<evidence type="ECO:0000256" key="2">
    <source>
        <dbReference type="ARBA" id="ARBA00022490"/>
    </source>
</evidence>
<organism evidence="11 12">
    <name type="scientific">Rhizoctonia solani</name>
    <dbReference type="NCBI Taxonomy" id="456999"/>
    <lineage>
        <taxon>Eukaryota</taxon>
        <taxon>Fungi</taxon>
        <taxon>Dikarya</taxon>
        <taxon>Basidiomycota</taxon>
        <taxon>Agaricomycotina</taxon>
        <taxon>Agaricomycetes</taxon>
        <taxon>Cantharellales</taxon>
        <taxon>Ceratobasidiaceae</taxon>
        <taxon>Rhizoctonia</taxon>
    </lineage>
</organism>
<accession>A0A8H3AMV8</accession>
<dbReference type="EMBL" id="CAJMWS010000326">
    <property type="protein sequence ID" value="CAE6429380.1"/>
    <property type="molecule type" value="Genomic_DNA"/>
</dbReference>
<evidence type="ECO:0000313" key="12">
    <source>
        <dbReference type="Proteomes" id="UP000663846"/>
    </source>
</evidence>
<keyword evidence="8 10" id="KW-0067">ATP-binding</keyword>
<feature type="binding site" evidence="10">
    <location>
        <position position="22"/>
    </location>
    <ligand>
        <name>ATP</name>
        <dbReference type="ChEBI" id="CHEBI:30616"/>
    </ligand>
</feature>
<keyword evidence="7 10" id="KW-0418">Kinase</keyword>
<dbReference type="GO" id="GO:0016887">
    <property type="term" value="F:ATP hydrolysis activity"/>
    <property type="evidence" value="ECO:0007669"/>
    <property type="project" value="UniProtKB-UniRule"/>
</dbReference>
<dbReference type="PANTHER" id="PTHR12595">
    <property type="entry name" value="POS9-ACTIVATING FACTOR FAP7-RELATED"/>
    <property type="match status" value="1"/>
</dbReference>
<comment type="caution">
    <text evidence="10">Lacks conserved residue(s) required for the propagation of feature annotation.</text>
</comment>
<feature type="region of interest" description="NMPbind" evidence="10">
    <location>
        <begin position="44"/>
        <end position="67"/>
    </location>
</feature>
<evidence type="ECO:0000256" key="8">
    <source>
        <dbReference type="ARBA" id="ARBA00022840"/>
    </source>
</evidence>
<dbReference type="PANTHER" id="PTHR12595:SF0">
    <property type="entry name" value="ADENYLATE KINASE ISOENZYME 6"/>
    <property type="match status" value="1"/>
</dbReference>
<dbReference type="Gene3D" id="3.40.50.300">
    <property type="entry name" value="P-loop containing nucleotide triphosphate hydrolases"/>
    <property type="match status" value="1"/>
</dbReference>
<sequence length="172" mass="19362">MSDTDEHPPRKYPIIVVTGTPGTGKSTHAELVASQSSIPLKHVNVGDLVKEKGLHEGFDEGWQSYIVDEDKVIDEIEPMTANGGLILDWHTCDAFPERWVDLVVVLRNYPLQKIQENNTSEIMQTVLDEAKASYAEEIVVELKSENTEDLEANVARICAWVDNWMKDHTEDS</sequence>
<dbReference type="FunFam" id="3.40.50.300:FF:000372">
    <property type="entry name" value="Adenylate kinase isoenzyme 6 homolog"/>
    <property type="match status" value="1"/>
</dbReference>
<evidence type="ECO:0000256" key="9">
    <source>
        <dbReference type="ARBA" id="ARBA00023242"/>
    </source>
</evidence>
<evidence type="ECO:0000256" key="5">
    <source>
        <dbReference type="ARBA" id="ARBA00022679"/>
    </source>
</evidence>
<protein>
    <recommendedName>
        <fullName evidence="10">Adenylate kinase isoenzyme 6 homolog</fullName>
        <shortName evidence="10">AK6</shortName>
        <ecNumber evidence="10">2.7.4.3</ecNumber>
    </recommendedName>
    <alternativeName>
        <fullName evidence="10">Dual activity adenylate kinase/ATPase</fullName>
        <shortName evidence="10">AK/ATPase</shortName>
    </alternativeName>
</protein>
<evidence type="ECO:0000256" key="3">
    <source>
        <dbReference type="ARBA" id="ARBA00022517"/>
    </source>
</evidence>
<evidence type="ECO:0000256" key="1">
    <source>
        <dbReference type="ARBA" id="ARBA00000582"/>
    </source>
</evidence>
<keyword evidence="3 10" id="KW-0690">Ribosome biogenesis</keyword>
<dbReference type="HAMAP" id="MF_00039">
    <property type="entry name" value="Adenylate_kinase_AK6"/>
    <property type="match status" value="1"/>
</dbReference>
<comment type="similarity">
    <text evidence="10">Belongs to the adenylate kinase family. AK6 subfamily.</text>
</comment>
<evidence type="ECO:0000256" key="7">
    <source>
        <dbReference type="ARBA" id="ARBA00022777"/>
    </source>
</evidence>
<feature type="binding site" evidence="10">
    <location>
        <position position="25"/>
    </location>
    <ligand>
        <name>ATP</name>
        <dbReference type="ChEBI" id="CHEBI:30616"/>
    </ligand>
</feature>
<keyword evidence="6 10" id="KW-0547">Nucleotide-binding</keyword>
<dbReference type="GO" id="GO:0005634">
    <property type="term" value="C:nucleus"/>
    <property type="evidence" value="ECO:0007669"/>
    <property type="project" value="UniProtKB-SubCell"/>
</dbReference>
<feature type="binding site" evidence="10">
    <location>
        <position position="26"/>
    </location>
    <ligand>
        <name>ATP</name>
        <dbReference type="ChEBI" id="CHEBI:30616"/>
    </ligand>
</feature>
<proteinExistence type="inferred from homology"/>